<dbReference type="Proteomes" id="UP001501423">
    <property type="component" value="Unassembled WGS sequence"/>
</dbReference>
<organism evidence="1 2">
    <name type="scientific">Streptomyces erythrogriseus</name>
    <dbReference type="NCBI Taxonomy" id="284027"/>
    <lineage>
        <taxon>Bacteria</taxon>
        <taxon>Bacillati</taxon>
        <taxon>Actinomycetota</taxon>
        <taxon>Actinomycetes</taxon>
        <taxon>Kitasatosporales</taxon>
        <taxon>Streptomycetaceae</taxon>
        <taxon>Streptomyces</taxon>
        <taxon>Streptomyces griseoincarnatus group</taxon>
    </lineage>
</organism>
<reference evidence="2" key="1">
    <citation type="journal article" date="2019" name="Int. J. Syst. Evol. Microbiol.">
        <title>The Global Catalogue of Microorganisms (GCM) 10K type strain sequencing project: providing services to taxonomists for standard genome sequencing and annotation.</title>
        <authorList>
            <consortium name="The Broad Institute Genomics Platform"/>
            <consortium name="The Broad Institute Genome Sequencing Center for Infectious Disease"/>
            <person name="Wu L."/>
            <person name="Ma J."/>
        </authorList>
    </citation>
    <scope>NUCLEOTIDE SEQUENCE [LARGE SCALE GENOMIC DNA]</scope>
    <source>
        <strain evidence="2">JCM 9650</strain>
    </source>
</reference>
<gene>
    <name evidence="1" type="ORF">GCM10010478_58740</name>
</gene>
<evidence type="ECO:0000313" key="2">
    <source>
        <dbReference type="Proteomes" id="UP001501423"/>
    </source>
</evidence>
<sequence>MLLEVLPEASGDSAATCIGQRIPVQALRWTRSKDGLIARSSGGTRGSWGRARVPPAFTVVDVSSGAGCGLSPAVGRGWGHLGGHLIHYSFGGGG</sequence>
<name>A0ABN3XDB8_9ACTN</name>
<dbReference type="EMBL" id="BAAAVA010000109">
    <property type="protein sequence ID" value="GAA2950135.1"/>
    <property type="molecule type" value="Genomic_DNA"/>
</dbReference>
<protein>
    <submittedName>
        <fullName evidence="1">Uncharacterized protein</fullName>
    </submittedName>
</protein>
<proteinExistence type="predicted"/>
<keyword evidence="2" id="KW-1185">Reference proteome</keyword>
<evidence type="ECO:0000313" key="1">
    <source>
        <dbReference type="EMBL" id="GAA2950135.1"/>
    </source>
</evidence>
<accession>A0ABN3XDB8</accession>
<comment type="caution">
    <text evidence="1">The sequence shown here is derived from an EMBL/GenBank/DDBJ whole genome shotgun (WGS) entry which is preliminary data.</text>
</comment>